<organism evidence="11">
    <name type="scientific">Notodromas monacha</name>
    <dbReference type="NCBI Taxonomy" id="399045"/>
    <lineage>
        <taxon>Eukaryota</taxon>
        <taxon>Metazoa</taxon>
        <taxon>Ecdysozoa</taxon>
        <taxon>Arthropoda</taxon>
        <taxon>Crustacea</taxon>
        <taxon>Oligostraca</taxon>
        <taxon>Ostracoda</taxon>
        <taxon>Podocopa</taxon>
        <taxon>Podocopida</taxon>
        <taxon>Cypridocopina</taxon>
        <taxon>Cypridoidea</taxon>
        <taxon>Cyprididae</taxon>
        <taxon>Notodromas</taxon>
    </lineage>
</organism>
<keyword evidence="2" id="KW-0808">Transferase</keyword>
<dbReference type="PANTHER" id="PTHR46165">
    <property type="entry name" value="SET AND MYND DOMAIN-CONTAINING PROTEIN 4"/>
    <property type="match status" value="1"/>
</dbReference>
<evidence type="ECO:0000313" key="12">
    <source>
        <dbReference type="Proteomes" id="UP000678499"/>
    </source>
</evidence>
<dbReference type="InterPro" id="IPR019734">
    <property type="entry name" value="TPR_rpt"/>
</dbReference>
<evidence type="ECO:0000259" key="10">
    <source>
        <dbReference type="PROSITE" id="PS01360"/>
    </source>
</evidence>
<evidence type="ECO:0000256" key="4">
    <source>
        <dbReference type="ARBA" id="ARBA00022723"/>
    </source>
</evidence>
<dbReference type="InterPro" id="IPR002893">
    <property type="entry name" value="Znf_MYND"/>
</dbReference>
<dbReference type="GO" id="GO:0008270">
    <property type="term" value="F:zinc ion binding"/>
    <property type="evidence" value="ECO:0007669"/>
    <property type="project" value="UniProtKB-KW"/>
</dbReference>
<protein>
    <recommendedName>
        <fullName evidence="8">Protein-lysine N-methyltransferase SMYD4</fullName>
    </recommendedName>
    <alternativeName>
        <fullName evidence="9">SET and MYND domain-containing protein 4</fullName>
    </alternativeName>
</protein>
<keyword evidence="12" id="KW-1185">Reference proteome</keyword>
<gene>
    <name evidence="11" type="ORF">NMOB1V02_LOCUS5399</name>
</gene>
<dbReference type="PROSITE" id="PS01360">
    <property type="entry name" value="ZF_MYND_1"/>
    <property type="match status" value="1"/>
</dbReference>
<dbReference type="InterPro" id="IPR011990">
    <property type="entry name" value="TPR-like_helical_dom_sf"/>
</dbReference>
<dbReference type="EMBL" id="OA883009">
    <property type="protein sequence ID" value="CAD7277671.1"/>
    <property type="molecule type" value="Genomic_DNA"/>
</dbReference>
<keyword evidence="4" id="KW-0479">Metal-binding</keyword>
<evidence type="ECO:0000256" key="2">
    <source>
        <dbReference type="ARBA" id="ARBA00022679"/>
    </source>
</evidence>
<evidence type="ECO:0000256" key="8">
    <source>
        <dbReference type="ARBA" id="ARBA00093635"/>
    </source>
</evidence>
<dbReference type="AlphaFoldDB" id="A0A7R9BPC2"/>
<dbReference type="GO" id="GO:0008276">
    <property type="term" value="F:protein methyltransferase activity"/>
    <property type="evidence" value="ECO:0007669"/>
    <property type="project" value="UniProtKB-ARBA"/>
</dbReference>
<evidence type="ECO:0000313" key="11">
    <source>
        <dbReference type="EMBL" id="CAD7277671.1"/>
    </source>
</evidence>
<dbReference type="InterPro" id="IPR052097">
    <property type="entry name" value="SET-MYND_domain_protein"/>
</dbReference>
<keyword evidence="5" id="KW-0863">Zinc-finger</keyword>
<dbReference type="InterPro" id="IPR001214">
    <property type="entry name" value="SET_dom"/>
</dbReference>
<feature type="domain" description="MYND-type" evidence="10">
    <location>
        <begin position="274"/>
        <end position="312"/>
    </location>
</feature>
<dbReference type="GO" id="GO:0008170">
    <property type="term" value="F:N-methyltransferase activity"/>
    <property type="evidence" value="ECO:0007669"/>
    <property type="project" value="UniProtKB-ARBA"/>
</dbReference>
<dbReference type="SUPFAM" id="SSF144232">
    <property type="entry name" value="HIT/MYND zinc finger-like"/>
    <property type="match status" value="1"/>
</dbReference>
<keyword evidence="3" id="KW-0949">S-adenosyl-L-methionine</keyword>
<dbReference type="CDD" id="cd10536">
    <property type="entry name" value="SET_SMYD4"/>
    <property type="match status" value="1"/>
</dbReference>
<dbReference type="Gene3D" id="2.170.270.10">
    <property type="entry name" value="SET domain"/>
    <property type="match status" value="1"/>
</dbReference>
<evidence type="ECO:0000256" key="7">
    <source>
        <dbReference type="ARBA" id="ARBA00093423"/>
    </source>
</evidence>
<dbReference type="EMBL" id="CAJPEX010000972">
    <property type="protein sequence ID" value="CAG0917823.1"/>
    <property type="molecule type" value="Genomic_DNA"/>
</dbReference>
<evidence type="ECO:0000256" key="3">
    <source>
        <dbReference type="ARBA" id="ARBA00022691"/>
    </source>
</evidence>
<dbReference type="GO" id="GO:0005634">
    <property type="term" value="C:nucleus"/>
    <property type="evidence" value="ECO:0007669"/>
    <property type="project" value="TreeGrafter"/>
</dbReference>
<dbReference type="SUPFAM" id="SSF48452">
    <property type="entry name" value="TPR-like"/>
    <property type="match status" value="1"/>
</dbReference>
<dbReference type="Pfam" id="PF00856">
    <property type="entry name" value="SET"/>
    <property type="match status" value="1"/>
</dbReference>
<evidence type="ECO:0000256" key="1">
    <source>
        <dbReference type="ARBA" id="ARBA00022603"/>
    </source>
</evidence>
<keyword evidence="6" id="KW-0862">Zinc</keyword>
<dbReference type="GO" id="GO:0008757">
    <property type="term" value="F:S-adenosylmethionine-dependent methyltransferase activity"/>
    <property type="evidence" value="ECO:0007669"/>
    <property type="project" value="UniProtKB-ARBA"/>
</dbReference>
<reference evidence="11" key="1">
    <citation type="submission" date="2020-11" db="EMBL/GenBank/DDBJ databases">
        <authorList>
            <person name="Tran Van P."/>
        </authorList>
    </citation>
    <scope>NUCLEOTIDE SEQUENCE</scope>
</reference>
<dbReference type="OrthoDB" id="5945798at2759"/>
<sequence>MESTTFSRVYKNILGHPSVASNALEISRTFNALVGDEERIKFIVQLDALKNFKYPILTRGKDEKKAESARKNGNIFFSKRDLEKSLEAFNESVTFADSKHTRSLAYANRSAVLFECGRLQDSLEDIERSFSEGYPPELSPKLYYRKANILSKVGRVSEAVEIAEKGLKFSKNIIESDSWISKLSKLSESFAELGVDGDGKVGDVANAPEDHGVFPSLNEANPLYPSASSAIIVEYAEGRGRYFVAKRDIIPGEVLMVEKPYASCLLPSAFKSNCQNCFRGCDLPVPCLKCSMVVFCSEKCRTESVWFHDIECLAMESIYDDEFGDTAYLSFRTMLTKTFSAWKLFSKSSLASGKGENDKFNISEEIYDPGDYSNVYKLVKNSSERNPSDLFKRTLMALILADILCQTAYENEVLDDDLKTFLGGLMLRHLQNYPCNAHAVDELCIRNPVDMLGAQGVQIAEAVYPTLSLLNHSCDPSTVRVHYGDIAVVYAIQAVKSGEAIYCNYGAHYALTKKAERQMSLKKQYFFECSCPPCLHDWPIYDALWRTGDRYKCPKCGTKSLNNKIPSCQSCKEDLSTLWSTVEVMKSNYARFYAKVVSNECIDECMAFLVDYLRFLHDVIVRPSAEFNDCQETLKQCMIVKGNRRFIK</sequence>
<name>A0A7R9BPC2_9CRUS</name>
<proteinExistence type="predicted"/>
<dbReference type="SUPFAM" id="SSF82199">
    <property type="entry name" value="SET domain"/>
    <property type="match status" value="1"/>
</dbReference>
<keyword evidence="1" id="KW-0489">Methyltransferase</keyword>
<dbReference type="GO" id="GO:0005737">
    <property type="term" value="C:cytoplasm"/>
    <property type="evidence" value="ECO:0007669"/>
    <property type="project" value="TreeGrafter"/>
</dbReference>
<dbReference type="InterPro" id="IPR046341">
    <property type="entry name" value="SET_dom_sf"/>
</dbReference>
<dbReference type="InterPro" id="IPR044421">
    <property type="entry name" value="SMYD4_SET"/>
</dbReference>
<dbReference type="PANTHER" id="PTHR46165:SF6">
    <property type="entry name" value="SET AND MYND DOMAIN-CONTAINING PROTEIN 4-LIKE PROTEIN"/>
    <property type="match status" value="1"/>
</dbReference>
<evidence type="ECO:0000256" key="5">
    <source>
        <dbReference type="ARBA" id="ARBA00022771"/>
    </source>
</evidence>
<dbReference type="GO" id="GO:0032259">
    <property type="term" value="P:methylation"/>
    <property type="evidence" value="ECO:0007669"/>
    <property type="project" value="UniProtKB-KW"/>
</dbReference>
<dbReference type="SMART" id="SM00028">
    <property type="entry name" value="TPR"/>
    <property type="match status" value="2"/>
</dbReference>
<dbReference type="GO" id="GO:0042826">
    <property type="term" value="F:histone deacetylase binding"/>
    <property type="evidence" value="ECO:0007669"/>
    <property type="project" value="TreeGrafter"/>
</dbReference>
<evidence type="ECO:0000256" key="6">
    <source>
        <dbReference type="ARBA" id="ARBA00022833"/>
    </source>
</evidence>
<accession>A0A7R9BPC2</accession>
<dbReference type="Proteomes" id="UP000678499">
    <property type="component" value="Unassembled WGS sequence"/>
</dbReference>
<comment type="function">
    <text evidence="7">Protein-lysine N-methyltransferase. Monomethylates PRMT5, modulating its transcriptional activity. May also act as a histone methyltransferase. Plays a critical role in cardiac development. Acts as a key epigenetic regulator of gene expression during cardiac development via its dual activities as a methyltransferase and negative regulator of HDAC1.</text>
</comment>
<evidence type="ECO:0000256" key="9">
    <source>
        <dbReference type="ARBA" id="ARBA00093680"/>
    </source>
</evidence>
<dbReference type="Gene3D" id="1.10.220.160">
    <property type="match status" value="1"/>
</dbReference>
<dbReference type="Gene3D" id="1.25.40.10">
    <property type="entry name" value="Tetratricopeptide repeat domain"/>
    <property type="match status" value="1"/>
</dbReference>
<dbReference type="Gene3D" id="6.10.140.2220">
    <property type="match status" value="1"/>
</dbReference>